<name>G0UP13_TRYCI</name>
<proteinExistence type="predicted"/>
<evidence type="ECO:0000313" key="1">
    <source>
        <dbReference type="EMBL" id="CCC91124.1"/>
    </source>
</evidence>
<gene>
    <name evidence="1" type="ORF">TCIL3000_6_3780</name>
</gene>
<protein>
    <submittedName>
        <fullName evidence="1">Uncharacterized protein</fullName>
    </submittedName>
</protein>
<organism evidence="1">
    <name type="scientific">Trypanosoma congolense (strain IL3000)</name>
    <dbReference type="NCBI Taxonomy" id="1068625"/>
    <lineage>
        <taxon>Eukaryota</taxon>
        <taxon>Discoba</taxon>
        <taxon>Euglenozoa</taxon>
        <taxon>Kinetoplastea</taxon>
        <taxon>Metakinetoplastina</taxon>
        <taxon>Trypanosomatida</taxon>
        <taxon>Trypanosomatidae</taxon>
        <taxon>Trypanosoma</taxon>
        <taxon>Nannomonas</taxon>
    </lineage>
</organism>
<dbReference type="VEuPathDB" id="TriTrypDB:TcIL3000_6_3780"/>
<dbReference type="AlphaFoldDB" id="G0UP13"/>
<dbReference type="EMBL" id="HE575319">
    <property type="protein sequence ID" value="CCC91124.1"/>
    <property type="molecule type" value="Genomic_DNA"/>
</dbReference>
<sequence>MEESNVHSSHPNTVIVHHGNRNVFVVLPEGSTWADARFTFAWLVGRAPLETALIPYHRGEVQGASIPYDDGAVIDWGSGNCVHAQTAVLTEIGSWEPLISPLPPIEPQSGEGSDISYPVAMGLDAMRPTSHLKG</sequence>
<accession>G0UP13</accession>
<reference evidence="1" key="1">
    <citation type="journal article" date="2012" name="Proc. Natl. Acad. Sci. U.S.A.">
        <title>Antigenic diversity is generated by distinct evolutionary mechanisms in African trypanosome species.</title>
        <authorList>
            <person name="Jackson A.P."/>
            <person name="Berry A."/>
            <person name="Aslett M."/>
            <person name="Allison H.C."/>
            <person name="Burton P."/>
            <person name="Vavrova-Anderson J."/>
            <person name="Brown R."/>
            <person name="Browne H."/>
            <person name="Corton N."/>
            <person name="Hauser H."/>
            <person name="Gamble J."/>
            <person name="Gilderthorp R."/>
            <person name="Marcello L."/>
            <person name="McQuillan J."/>
            <person name="Otto T.D."/>
            <person name="Quail M.A."/>
            <person name="Sanders M.J."/>
            <person name="van Tonder A."/>
            <person name="Ginger M.L."/>
            <person name="Field M.C."/>
            <person name="Barry J.D."/>
            <person name="Hertz-Fowler C."/>
            <person name="Berriman M."/>
        </authorList>
    </citation>
    <scope>NUCLEOTIDE SEQUENCE</scope>
    <source>
        <strain evidence="1">IL3000</strain>
    </source>
</reference>